<dbReference type="AlphaFoldDB" id="A0ABD3AJK6"/>
<dbReference type="PANTHER" id="PTHR46443">
    <property type="entry name" value="FCS-LIKE ZINC FINGER 8"/>
    <property type="match status" value="1"/>
</dbReference>
<protein>
    <recommendedName>
        <fullName evidence="5">FLZ-type domain-containing protein</fullName>
    </recommendedName>
</protein>
<gene>
    <name evidence="6" type="ORF">ACH5RR_010648</name>
</gene>
<reference evidence="6 7" key="1">
    <citation type="submission" date="2024-11" db="EMBL/GenBank/DDBJ databases">
        <title>A near-complete genome assembly of Cinchona calisaya.</title>
        <authorList>
            <person name="Lian D.C."/>
            <person name="Zhao X.W."/>
            <person name="Wei L."/>
        </authorList>
    </citation>
    <scope>NUCLEOTIDE SEQUENCE [LARGE SCALE GENOMIC DNA]</scope>
    <source>
        <tissue evidence="6">Nenye</tissue>
    </source>
</reference>
<keyword evidence="3" id="KW-0862">Zinc</keyword>
<dbReference type="EMBL" id="JBJUIK010000004">
    <property type="protein sequence ID" value="KAL3531326.1"/>
    <property type="molecule type" value="Genomic_DNA"/>
</dbReference>
<dbReference type="PROSITE" id="PS51795">
    <property type="entry name" value="ZF_FLZ"/>
    <property type="match status" value="1"/>
</dbReference>
<feature type="domain" description="FLZ-type" evidence="5">
    <location>
        <begin position="247"/>
        <end position="282"/>
    </location>
</feature>
<keyword evidence="3" id="KW-0863">Zinc-finger</keyword>
<sequence>MTDNTSQASPTDIQTQNASFSSSFLGSPRIFSGFLSRSLSDSAETAMSSPTSILDSKPVSNFFNPLGYYKNLSKSPKHFSSENKYTYEKADGVGLAIIDSLTDEKSESIFSKPNKKMVLFGAKLKVQIPPLPSSTISPVSTPKSPADFGIKTRNSHLLGSLSVLRSPNSCIRVKDSPGEFSERGMSLSEMELSEDYTCVITHGPNPKTTHIFDDCVVENCCGVLKLSEELGKQCGFSTDSSTSLPVNFLGACYSCKDNLGDGKDIFTYGLVPISHQEKWWFQ</sequence>
<comment type="caution">
    <text evidence="6">The sequence shown here is derived from an EMBL/GenBank/DDBJ whole genome shotgun (WGS) entry which is preliminary data.</text>
</comment>
<dbReference type="Pfam" id="PF04570">
    <property type="entry name" value="zf-FLZ"/>
    <property type="match status" value="1"/>
</dbReference>
<feature type="zinc finger region" description="FLZ-type" evidence="4">
    <location>
        <begin position="247"/>
        <end position="282"/>
    </location>
</feature>
<name>A0ABD3AJK6_9GENT</name>
<dbReference type="GO" id="GO:0008270">
    <property type="term" value="F:zinc ion binding"/>
    <property type="evidence" value="ECO:0007669"/>
    <property type="project" value="UniProtKB-KW"/>
</dbReference>
<organism evidence="6 7">
    <name type="scientific">Cinchona calisaya</name>
    <dbReference type="NCBI Taxonomy" id="153742"/>
    <lineage>
        <taxon>Eukaryota</taxon>
        <taxon>Viridiplantae</taxon>
        <taxon>Streptophyta</taxon>
        <taxon>Embryophyta</taxon>
        <taxon>Tracheophyta</taxon>
        <taxon>Spermatophyta</taxon>
        <taxon>Magnoliopsida</taxon>
        <taxon>eudicotyledons</taxon>
        <taxon>Gunneridae</taxon>
        <taxon>Pentapetalae</taxon>
        <taxon>asterids</taxon>
        <taxon>lamiids</taxon>
        <taxon>Gentianales</taxon>
        <taxon>Rubiaceae</taxon>
        <taxon>Cinchonoideae</taxon>
        <taxon>Cinchoneae</taxon>
        <taxon>Cinchona</taxon>
    </lineage>
</organism>
<evidence type="ECO:0000256" key="1">
    <source>
        <dbReference type="ARBA" id="ARBA00009374"/>
    </source>
</evidence>
<evidence type="ECO:0000256" key="4">
    <source>
        <dbReference type="PROSITE-ProRule" id="PRU01131"/>
    </source>
</evidence>
<comment type="similarity">
    <text evidence="1">Belongs to the FLZ family.</text>
</comment>
<evidence type="ECO:0000259" key="5">
    <source>
        <dbReference type="PROSITE" id="PS51795"/>
    </source>
</evidence>
<evidence type="ECO:0000256" key="2">
    <source>
        <dbReference type="ARBA" id="ARBA00022723"/>
    </source>
</evidence>
<evidence type="ECO:0000256" key="3">
    <source>
        <dbReference type="ARBA" id="ARBA00022771"/>
    </source>
</evidence>
<keyword evidence="7" id="KW-1185">Reference proteome</keyword>
<dbReference type="Proteomes" id="UP001630127">
    <property type="component" value="Unassembled WGS sequence"/>
</dbReference>
<dbReference type="PANTHER" id="PTHR46443:SF8">
    <property type="entry name" value="ZF-FLZ DOMAIN-CONTAINING PROTEIN-RELATED"/>
    <property type="match status" value="1"/>
</dbReference>
<dbReference type="InterPro" id="IPR007650">
    <property type="entry name" value="Zf-FLZ_dom"/>
</dbReference>
<proteinExistence type="inferred from homology"/>
<accession>A0ABD3AJK6</accession>
<keyword evidence="2" id="KW-0479">Metal-binding</keyword>
<evidence type="ECO:0000313" key="6">
    <source>
        <dbReference type="EMBL" id="KAL3531326.1"/>
    </source>
</evidence>
<dbReference type="InterPro" id="IPR044593">
    <property type="entry name" value="FLZ8/MARD1"/>
</dbReference>
<evidence type="ECO:0000313" key="7">
    <source>
        <dbReference type="Proteomes" id="UP001630127"/>
    </source>
</evidence>